<dbReference type="Gene3D" id="2.60.40.230">
    <property type="entry name" value="Neocarzinostatin-like"/>
    <property type="match status" value="1"/>
</dbReference>
<dbReference type="AlphaFoldDB" id="A0A4Y9F2Y7"/>
<proteinExistence type="predicted"/>
<feature type="region of interest" description="Disordered" evidence="1">
    <location>
        <begin position="13"/>
        <end position="33"/>
    </location>
</feature>
<feature type="transmembrane region" description="Helical" evidence="2">
    <location>
        <begin position="277"/>
        <end position="297"/>
    </location>
</feature>
<evidence type="ECO:0000256" key="2">
    <source>
        <dbReference type="SAM" id="Phobius"/>
    </source>
</evidence>
<keyword evidence="2" id="KW-1133">Transmembrane helix</keyword>
<dbReference type="RefSeq" id="WP_135012897.1">
    <property type="nucleotide sequence ID" value="NZ_JADGLK010000022.1"/>
</dbReference>
<feature type="compositionally biased region" description="Polar residues" evidence="1">
    <location>
        <begin position="165"/>
        <end position="183"/>
    </location>
</feature>
<name>A0A4Y9F2Y7_9MICC</name>
<evidence type="ECO:0000313" key="4">
    <source>
        <dbReference type="Proteomes" id="UP000297951"/>
    </source>
</evidence>
<dbReference type="OrthoDB" id="4401529at2"/>
<feature type="compositionally biased region" description="Low complexity" evidence="1">
    <location>
        <begin position="184"/>
        <end position="202"/>
    </location>
</feature>
<comment type="caution">
    <text evidence="3">The sequence shown here is derived from an EMBL/GenBank/DDBJ whole genome shotgun (WGS) entry which is preliminary data.</text>
</comment>
<evidence type="ECO:0000313" key="3">
    <source>
        <dbReference type="EMBL" id="TFU22118.1"/>
    </source>
</evidence>
<gene>
    <name evidence="3" type="ORF">E4U03_07295</name>
</gene>
<dbReference type="EMBL" id="SPQC01000022">
    <property type="protein sequence ID" value="TFU22118.1"/>
    <property type="molecule type" value="Genomic_DNA"/>
</dbReference>
<organism evidence="3 4">
    <name type="scientific">Rothia nasimurium</name>
    <dbReference type="NCBI Taxonomy" id="85336"/>
    <lineage>
        <taxon>Bacteria</taxon>
        <taxon>Bacillati</taxon>
        <taxon>Actinomycetota</taxon>
        <taxon>Actinomycetes</taxon>
        <taxon>Micrococcales</taxon>
        <taxon>Micrococcaceae</taxon>
        <taxon>Rothia</taxon>
    </lineage>
</organism>
<sequence>MLGSAALTDVNALPPGGAATANTPGTSSSVSSTTLQAGDTLTFSVSGFPAGEQLYIKVDDGEACPSDAAQGACVVHQQKISSNGTASGSFVLSKELGEGAHTLRFLATEIMYDANGNYQGSKGYTNRSPEFTIAGVNESSSGGTTVNVDPSVINSIEENVAQAETNPQNQGATNQGATDSQNQGTANSSTGSSSGSASSETAADGTTIYLDADGNPISQEEYEALLAQETRSASATASQRASTSASASFTASAQAQASASQGTEEEIQASSTNQSTFPWFGVLVFGASVIVAAVVLLRRKKTSEK</sequence>
<dbReference type="Proteomes" id="UP000297951">
    <property type="component" value="Unassembled WGS sequence"/>
</dbReference>
<accession>A0A4Y9F2Y7</accession>
<reference evidence="3 4" key="1">
    <citation type="submission" date="2019-03" db="EMBL/GenBank/DDBJ databases">
        <title>Diversity of the mouse oral microbiome.</title>
        <authorList>
            <person name="Joseph S."/>
            <person name="Aduse-Opoku J."/>
            <person name="Curtis M."/>
            <person name="Wade W."/>
            <person name="Hashim A."/>
        </authorList>
    </citation>
    <scope>NUCLEOTIDE SEQUENCE [LARGE SCALE GENOMIC DNA]</scope>
    <source>
        <strain evidence="4">irhom_31</strain>
    </source>
</reference>
<evidence type="ECO:0000256" key="1">
    <source>
        <dbReference type="SAM" id="MobiDB-lite"/>
    </source>
</evidence>
<keyword evidence="2" id="KW-0812">Transmembrane</keyword>
<feature type="region of interest" description="Disordered" evidence="1">
    <location>
        <begin position="165"/>
        <end position="202"/>
    </location>
</feature>
<keyword evidence="2" id="KW-0472">Membrane</keyword>
<protein>
    <submittedName>
        <fullName evidence="3">Plasmid partitioning protein</fullName>
    </submittedName>
</protein>